<protein>
    <recommendedName>
        <fullName evidence="3">Copper amine oxidase-like N-terminal domain-containing protein</fullName>
    </recommendedName>
</protein>
<reference evidence="1" key="1">
    <citation type="submission" date="2023-05" db="EMBL/GenBank/DDBJ databases">
        <title>Comparative genomics of Bacillaceae isolates and their secondary metabolite potential.</title>
        <authorList>
            <person name="Song L."/>
            <person name="Nielsen L.J."/>
            <person name="Mohite O."/>
            <person name="Xu X."/>
            <person name="Weber T."/>
            <person name="Kovacs A.T."/>
        </authorList>
    </citation>
    <scope>NUCLEOTIDE SEQUENCE</scope>
    <source>
        <strain evidence="1">XLM17</strain>
    </source>
</reference>
<dbReference type="Proteomes" id="UP001178288">
    <property type="component" value="Chromosome"/>
</dbReference>
<sequence>MKIKWFLSVFFVLLITFVPVVSAVTPFKVFVNGQPIFGISIFDTSIVRIIGGSPYVAIESISSELKLDVEYDGKNKTLHISNKGEPQSEVVATLKKAKATLYATRREGNLEKFRLVMDGGIRWFPYWRSTDAPAFGPRLFFEDINQDGKEELVIVLTTDHGTGIMITEAHVLQKTKTNIGEIFEEKLIDNPVAIINKNVKMKKVSNDQVEITIGKKKTNDTTYDYLKLEQIDFSVYKNELVVYISGHISPPTEGGILITYQFKDNMYQVKKIEYLKKRPDFNTESSFQ</sequence>
<dbReference type="AlphaFoldDB" id="A0AA95SHQ0"/>
<dbReference type="RefSeq" id="WP_066083152.1">
    <property type="nucleotide sequence ID" value="NZ_CP126114.1"/>
</dbReference>
<name>A0AA95SHQ0_9BACI</name>
<gene>
    <name evidence="1" type="ORF">QNH39_04770</name>
</gene>
<dbReference type="KEGG" id="nnv:QNH39_04770"/>
<evidence type="ECO:0000313" key="1">
    <source>
        <dbReference type="EMBL" id="WHY87176.1"/>
    </source>
</evidence>
<accession>A0AA95SHQ0</accession>
<keyword evidence="2" id="KW-1185">Reference proteome</keyword>
<proteinExistence type="predicted"/>
<evidence type="ECO:0008006" key="3">
    <source>
        <dbReference type="Google" id="ProtNLM"/>
    </source>
</evidence>
<organism evidence="1 2">
    <name type="scientific">Neobacillus novalis</name>
    <dbReference type="NCBI Taxonomy" id="220687"/>
    <lineage>
        <taxon>Bacteria</taxon>
        <taxon>Bacillati</taxon>
        <taxon>Bacillota</taxon>
        <taxon>Bacilli</taxon>
        <taxon>Bacillales</taxon>
        <taxon>Bacillaceae</taxon>
        <taxon>Neobacillus</taxon>
    </lineage>
</organism>
<dbReference type="EMBL" id="CP126114">
    <property type="protein sequence ID" value="WHY87176.1"/>
    <property type="molecule type" value="Genomic_DNA"/>
</dbReference>
<evidence type="ECO:0000313" key="2">
    <source>
        <dbReference type="Proteomes" id="UP001178288"/>
    </source>
</evidence>